<reference evidence="6" key="1">
    <citation type="submission" date="2023-07" db="EMBL/GenBank/DDBJ databases">
        <title>Genomic Encyclopedia of Type Strains, Phase IV (KMG-IV): sequencing the most valuable type-strain genomes for metagenomic binning, comparative biology and taxonomic classification.</title>
        <authorList>
            <person name="Goeker M."/>
        </authorList>
    </citation>
    <scope>NUCLEOTIDE SEQUENCE</scope>
    <source>
        <strain evidence="6">DSM 21202</strain>
    </source>
</reference>
<evidence type="ECO:0000256" key="1">
    <source>
        <dbReference type="ARBA" id="ARBA00009156"/>
    </source>
</evidence>
<dbReference type="InterPro" id="IPR018484">
    <property type="entry name" value="FGGY_N"/>
</dbReference>
<keyword evidence="7" id="KW-1185">Reference proteome</keyword>
<dbReference type="InterPro" id="IPR043129">
    <property type="entry name" value="ATPase_NBD"/>
</dbReference>
<dbReference type="RefSeq" id="WP_306884684.1">
    <property type="nucleotide sequence ID" value="NZ_JAUSUL010000001.1"/>
</dbReference>
<keyword evidence="3" id="KW-0418">Kinase</keyword>
<organism evidence="6 7">
    <name type="scientific">Amorphus orientalis</name>
    <dbReference type="NCBI Taxonomy" id="649198"/>
    <lineage>
        <taxon>Bacteria</taxon>
        <taxon>Pseudomonadati</taxon>
        <taxon>Pseudomonadota</taxon>
        <taxon>Alphaproteobacteria</taxon>
        <taxon>Hyphomicrobiales</taxon>
        <taxon>Amorphaceae</taxon>
        <taxon>Amorphus</taxon>
    </lineage>
</organism>
<dbReference type="EC" id="2.7.1.17" evidence="6"/>
<dbReference type="InterPro" id="IPR018485">
    <property type="entry name" value="FGGY_C"/>
</dbReference>
<dbReference type="Pfam" id="PF02782">
    <property type="entry name" value="FGGY_C"/>
    <property type="match status" value="1"/>
</dbReference>
<proteinExistence type="inferred from homology"/>
<feature type="domain" description="Carbohydrate kinase FGGY N-terminal" evidence="4">
    <location>
        <begin position="6"/>
        <end position="243"/>
    </location>
</feature>
<evidence type="ECO:0000259" key="4">
    <source>
        <dbReference type="Pfam" id="PF00370"/>
    </source>
</evidence>
<dbReference type="InterPro" id="IPR000577">
    <property type="entry name" value="Carb_kinase_FGGY"/>
</dbReference>
<dbReference type="Pfam" id="PF00370">
    <property type="entry name" value="FGGY_N"/>
    <property type="match status" value="1"/>
</dbReference>
<keyword evidence="2 6" id="KW-0808">Transferase</keyword>
<comment type="similarity">
    <text evidence="1">Belongs to the FGGY kinase family.</text>
</comment>
<evidence type="ECO:0000313" key="7">
    <source>
        <dbReference type="Proteomes" id="UP001229244"/>
    </source>
</evidence>
<dbReference type="Gene3D" id="3.30.420.40">
    <property type="match status" value="2"/>
</dbReference>
<gene>
    <name evidence="6" type="ORF">J2S73_001339</name>
</gene>
<evidence type="ECO:0000259" key="5">
    <source>
        <dbReference type="Pfam" id="PF02782"/>
    </source>
</evidence>
<dbReference type="Proteomes" id="UP001229244">
    <property type="component" value="Unassembled WGS sequence"/>
</dbReference>
<dbReference type="PIRSF" id="PIRSF000538">
    <property type="entry name" value="GlpK"/>
    <property type="match status" value="1"/>
</dbReference>
<comment type="caution">
    <text evidence="6">The sequence shown here is derived from an EMBL/GenBank/DDBJ whole genome shotgun (WGS) entry which is preliminary data.</text>
</comment>
<evidence type="ECO:0000256" key="2">
    <source>
        <dbReference type="ARBA" id="ARBA00022679"/>
    </source>
</evidence>
<dbReference type="InterPro" id="IPR050406">
    <property type="entry name" value="FGGY_Carb_Kinase"/>
</dbReference>
<feature type="domain" description="Carbohydrate kinase FGGY C-terminal" evidence="5">
    <location>
        <begin position="254"/>
        <end position="429"/>
    </location>
</feature>
<dbReference type="SUPFAM" id="SSF53067">
    <property type="entry name" value="Actin-like ATPase domain"/>
    <property type="match status" value="2"/>
</dbReference>
<dbReference type="PANTHER" id="PTHR43095:SF5">
    <property type="entry name" value="XYLULOSE KINASE"/>
    <property type="match status" value="1"/>
</dbReference>
<accession>A0AAE3VMX9</accession>
<name>A0AAE3VMX9_9HYPH</name>
<dbReference type="GO" id="GO:0004856">
    <property type="term" value="F:D-xylulokinase activity"/>
    <property type="evidence" value="ECO:0007669"/>
    <property type="project" value="UniProtKB-EC"/>
</dbReference>
<protein>
    <submittedName>
        <fullName evidence="6">Xylulokinase</fullName>
        <ecNumber evidence="6">2.7.1.17</ecNumber>
    </submittedName>
</protein>
<sequence length="482" mass="50994">MASRSILAIDIGSSALKAVQFAEDGTMLASSSAQISTAVGENGMRTQCPDDWWDAFCMAVARLPERADAEAIAFAGSMQNLIALADDARPIAPAILYSDRRLADGELAELEDRLPNDYASRVGNRPDPAHTILKLMCLERFIHRQTPALRFAFGAKDAVTFRLTGRSAVDPTVASTTGLMDLTSRTWDPVLLDTAGIDETRLPEILPADAVLGHLPQGIAHDLGIRADIPVFNGAGDAAAATWGAAAHVPGCAYAYVGTTGWVAATLPMSDAAAPRSVYTLADPIDSQRAIIVSPFLTAGSAMEWLAELTGSGVEELLAAASSLGDQKALPLFVPYLCGERGPFEDQYVRAAFLGLDRAHAAGAMAQSVMEGIACAIRHNMEAAGLPPAPLTVIGGGARSALQRQILADILQSEIAFPDASQETTALGIFRMIAPKLGLCGKSTPVNSIVRPRPSRHAHSDRRFATYLAASQFARDHARDLV</sequence>
<dbReference type="AlphaFoldDB" id="A0AAE3VMX9"/>
<evidence type="ECO:0000313" key="6">
    <source>
        <dbReference type="EMBL" id="MDQ0314902.1"/>
    </source>
</evidence>
<evidence type="ECO:0000256" key="3">
    <source>
        <dbReference type="ARBA" id="ARBA00022777"/>
    </source>
</evidence>
<dbReference type="EMBL" id="JAUSUL010000001">
    <property type="protein sequence ID" value="MDQ0314902.1"/>
    <property type="molecule type" value="Genomic_DNA"/>
</dbReference>
<dbReference type="PANTHER" id="PTHR43095">
    <property type="entry name" value="SUGAR KINASE"/>
    <property type="match status" value="1"/>
</dbReference>